<dbReference type="GO" id="GO:0004016">
    <property type="term" value="F:adenylate cyclase activity"/>
    <property type="evidence" value="ECO:0007669"/>
    <property type="project" value="UniProtKB-ARBA"/>
</dbReference>
<evidence type="ECO:0000259" key="2">
    <source>
        <dbReference type="PROSITE" id="PS50125"/>
    </source>
</evidence>
<dbReference type="Proteomes" id="UP000216339">
    <property type="component" value="Unassembled WGS sequence"/>
</dbReference>
<dbReference type="InterPro" id="IPR001054">
    <property type="entry name" value="A/G_cyclase"/>
</dbReference>
<keyword evidence="1" id="KW-0472">Membrane</keyword>
<feature type="transmembrane region" description="Helical" evidence="1">
    <location>
        <begin position="50"/>
        <end position="69"/>
    </location>
</feature>
<dbReference type="GO" id="GO:0035556">
    <property type="term" value="P:intracellular signal transduction"/>
    <property type="evidence" value="ECO:0007669"/>
    <property type="project" value="InterPro"/>
</dbReference>
<evidence type="ECO:0000313" key="4">
    <source>
        <dbReference type="Proteomes" id="UP000216339"/>
    </source>
</evidence>
<dbReference type="InterPro" id="IPR050697">
    <property type="entry name" value="Adenylyl/Guanylyl_Cyclase_3/4"/>
</dbReference>
<protein>
    <recommendedName>
        <fullName evidence="2">Guanylate cyclase domain-containing protein</fullName>
    </recommendedName>
</protein>
<feature type="domain" description="Guanylate cyclase" evidence="2">
    <location>
        <begin position="180"/>
        <end position="309"/>
    </location>
</feature>
<feature type="transmembrane region" description="Helical" evidence="1">
    <location>
        <begin position="90"/>
        <end position="110"/>
    </location>
</feature>
<evidence type="ECO:0000313" key="3">
    <source>
        <dbReference type="EMBL" id="PAP78510.1"/>
    </source>
</evidence>
<dbReference type="SUPFAM" id="SSF55073">
    <property type="entry name" value="Nucleotide cyclase"/>
    <property type="match status" value="1"/>
</dbReference>
<dbReference type="EMBL" id="MQWD01000001">
    <property type="protein sequence ID" value="PAP78510.1"/>
    <property type="molecule type" value="Genomic_DNA"/>
</dbReference>
<dbReference type="RefSeq" id="WP_095512187.1">
    <property type="nucleotide sequence ID" value="NZ_MQWD01000001.1"/>
</dbReference>
<dbReference type="CDD" id="cd07302">
    <property type="entry name" value="CHD"/>
    <property type="match status" value="1"/>
</dbReference>
<keyword evidence="4" id="KW-1185">Reference proteome</keyword>
<feature type="transmembrane region" description="Helical" evidence="1">
    <location>
        <begin position="134"/>
        <end position="152"/>
    </location>
</feature>
<organism evidence="3 4">
    <name type="scientific">Rubrivirga marina</name>
    <dbReference type="NCBI Taxonomy" id="1196024"/>
    <lineage>
        <taxon>Bacteria</taxon>
        <taxon>Pseudomonadati</taxon>
        <taxon>Rhodothermota</taxon>
        <taxon>Rhodothermia</taxon>
        <taxon>Rhodothermales</taxon>
        <taxon>Rubricoccaceae</taxon>
        <taxon>Rubrivirga</taxon>
    </lineage>
</organism>
<dbReference type="PANTHER" id="PTHR43081:SF1">
    <property type="entry name" value="ADENYLATE CYCLASE, TERMINAL-DIFFERENTIATION SPECIFIC"/>
    <property type="match status" value="1"/>
</dbReference>
<evidence type="ECO:0000256" key="1">
    <source>
        <dbReference type="SAM" id="Phobius"/>
    </source>
</evidence>
<name>A0A271J579_9BACT</name>
<dbReference type="PROSITE" id="PS50125">
    <property type="entry name" value="GUANYLATE_CYCLASE_2"/>
    <property type="match status" value="1"/>
</dbReference>
<dbReference type="PANTHER" id="PTHR43081">
    <property type="entry name" value="ADENYLATE CYCLASE, TERMINAL-DIFFERENTIATION SPECIFIC-RELATED"/>
    <property type="match status" value="1"/>
</dbReference>
<dbReference type="InterPro" id="IPR029787">
    <property type="entry name" value="Nucleotide_cyclase"/>
</dbReference>
<dbReference type="AlphaFoldDB" id="A0A271J579"/>
<feature type="transmembrane region" description="Helical" evidence="1">
    <location>
        <begin position="21"/>
        <end position="38"/>
    </location>
</feature>
<dbReference type="Pfam" id="PF00211">
    <property type="entry name" value="Guanylate_cyc"/>
    <property type="match status" value="1"/>
</dbReference>
<dbReference type="GO" id="GO:0009190">
    <property type="term" value="P:cyclic nucleotide biosynthetic process"/>
    <property type="evidence" value="ECO:0007669"/>
    <property type="project" value="InterPro"/>
</dbReference>
<keyword evidence="1" id="KW-1133">Transmembrane helix</keyword>
<dbReference type="OrthoDB" id="9768499at2"/>
<gene>
    <name evidence="3" type="ORF">BSZ37_19810</name>
</gene>
<keyword evidence="1" id="KW-0812">Transmembrane</keyword>
<comment type="caution">
    <text evidence="3">The sequence shown here is derived from an EMBL/GenBank/DDBJ whole genome shotgun (WGS) entry which is preliminary data.</text>
</comment>
<dbReference type="Gene3D" id="3.30.70.1230">
    <property type="entry name" value="Nucleotide cyclase"/>
    <property type="match status" value="1"/>
</dbReference>
<reference evidence="3 4" key="1">
    <citation type="submission" date="2016-11" db="EMBL/GenBank/DDBJ databases">
        <title>Study of marine rhodopsin-containing bacteria.</title>
        <authorList>
            <person name="Yoshizawa S."/>
            <person name="Kumagai Y."/>
            <person name="Kogure K."/>
        </authorList>
    </citation>
    <scope>NUCLEOTIDE SEQUENCE [LARGE SCALE GENOMIC DNA]</scope>
    <source>
        <strain evidence="3 4">SAORIC-28</strain>
    </source>
</reference>
<sequence>MGRPRLGTSHGRQAARLAPSLIVAWTVTAFVAARVVGIEPPQGETVATAITRSAILGVVLGGVGAWLETGPLARAGRRFPLGAALAARTVAYALAVILGMLAIITVVLWVERRESPAEVLRSPQFWSFVRESNIGLMFVLLVGASFLINLNLQLRRVLGPETLLALLVGRYRRPVREERAFVFLDLTDSTAWAERLGPLAFTDFKNDFFADVAEPVLATGGRIVQYVGDEVMVSWPMKRAERDAAPLRFFFLVDARIEARAERYRQRYGEVPRFKAGCHGGWVVTAEVGDLKRDIVHSGDVVNTAARIEGECRPRGRRLIVSEALHARMPALEETTTEPLGDAPLRGKAEPVALVAIEAARLGTSAGPPAG</sequence>
<accession>A0A271J579</accession>
<proteinExistence type="predicted"/>